<evidence type="ECO:0000259" key="4">
    <source>
        <dbReference type="SMART" id="SM00563"/>
    </source>
</evidence>
<protein>
    <submittedName>
        <fullName evidence="5">Acyltransferase</fullName>
    </submittedName>
</protein>
<dbReference type="OrthoDB" id="9796839at2"/>
<dbReference type="EMBL" id="CP028811">
    <property type="protein sequence ID" value="AWA30869.1"/>
    <property type="molecule type" value="Genomic_DNA"/>
</dbReference>
<keyword evidence="3 5" id="KW-0012">Acyltransferase</keyword>
<evidence type="ECO:0000256" key="3">
    <source>
        <dbReference type="ARBA" id="ARBA00023315"/>
    </source>
</evidence>
<dbReference type="Proteomes" id="UP000244193">
    <property type="component" value="Chromosome"/>
</dbReference>
<evidence type="ECO:0000256" key="1">
    <source>
        <dbReference type="ARBA" id="ARBA00005189"/>
    </source>
</evidence>
<comment type="pathway">
    <text evidence="1">Lipid metabolism.</text>
</comment>
<dbReference type="AlphaFoldDB" id="A0A2S0RH73"/>
<organism evidence="5 6">
    <name type="scientific">Flavobacterium magnum</name>
    <dbReference type="NCBI Taxonomy" id="2162713"/>
    <lineage>
        <taxon>Bacteria</taxon>
        <taxon>Pseudomonadati</taxon>
        <taxon>Bacteroidota</taxon>
        <taxon>Flavobacteriia</taxon>
        <taxon>Flavobacteriales</taxon>
        <taxon>Flavobacteriaceae</taxon>
        <taxon>Flavobacterium</taxon>
    </lineage>
</organism>
<sequence length="185" mass="21036">MKRLVYKAIFFRLMGWRIMGSMDPDIPKSVLMVMPHTSWTDFFVGLFARGIIGLEMHWVGKKELFRFPMDVFFRWMGGAPLDRTGGRNTVEAIAALFDERTTFRLAISPEGTREAVSELKSGFYYIAMKANVPIIPIAFDYGTKQVRVGAPFYPTADYSNDTHCLVSHIEGVTGRFPDKGFAFKK</sequence>
<evidence type="ECO:0000256" key="2">
    <source>
        <dbReference type="ARBA" id="ARBA00022679"/>
    </source>
</evidence>
<dbReference type="SMART" id="SM00563">
    <property type="entry name" value="PlsC"/>
    <property type="match status" value="1"/>
</dbReference>
<gene>
    <name evidence="5" type="ORF">HYN48_12710</name>
</gene>
<dbReference type="RefSeq" id="WP_108372281.1">
    <property type="nucleotide sequence ID" value="NZ_CP028811.1"/>
</dbReference>
<proteinExistence type="predicted"/>
<dbReference type="GO" id="GO:0006654">
    <property type="term" value="P:phosphatidic acid biosynthetic process"/>
    <property type="evidence" value="ECO:0007669"/>
    <property type="project" value="TreeGrafter"/>
</dbReference>
<dbReference type="PANTHER" id="PTHR10434:SF9">
    <property type="entry name" value="PHOSPHOLIPID_GLYCEROL ACYLTRANSFERASE DOMAIN-CONTAINING PROTEIN"/>
    <property type="match status" value="1"/>
</dbReference>
<evidence type="ECO:0000313" key="5">
    <source>
        <dbReference type="EMBL" id="AWA30869.1"/>
    </source>
</evidence>
<keyword evidence="2 5" id="KW-0808">Transferase</keyword>
<dbReference type="InterPro" id="IPR002123">
    <property type="entry name" value="Plipid/glycerol_acylTrfase"/>
</dbReference>
<evidence type="ECO:0000313" key="6">
    <source>
        <dbReference type="Proteomes" id="UP000244193"/>
    </source>
</evidence>
<dbReference type="PANTHER" id="PTHR10434">
    <property type="entry name" value="1-ACYL-SN-GLYCEROL-3-PHOSPHATE ACYLTRANSFERASE"/>
    <property type="match status" value="1"/>
</dbReference>
<dbReference type="KEGG" id="fmg:HYN48_12710"/>
<name>A0A2S0RH73_9FLAO</name>
<dbReference type="SUPFAM" id="SSF69593">
    <property type="entry name" value="Glycerol-3-phosphate (1)-acyltransferase"/>
    <property type="match status" value="1"/>
</dbReference>
<dbReference type="Pfam" id="PF01553">
    <property type="entry name" value="Acyltransferase"/>
    <property type="match status" value="1"/>
</dbReference>
<dbReference type="GO" id="GO:0003841">
    <property type="term" value="F:1-acylglycerol-3-phosphate O-acyltransferase activity"/>
    <property type="evidence" value="ECO:0007669"/>
    <property type="project" value="TreeGrafter"/>
</dbReference>
<accession>A0A2S0RH73</accession>
<reference evidence="5 6" key="1">
    <citation type="submission" date="2018-04" db="EMBL/GenBank/DDBJ databases">
        <title>Genome sequencing of Flavobacterium sp. HYN0048.</title>
        <authorList>
            <person name="Yi H."/>
            <person name="Baek C."/>
        </authorList>
    </citation>
    <scope>NUCLEOTIDE SEQUENCE [LARGE SCALE GENOMIC DNA]</scope>
    <source>
        <strain evidence="5 6">HYN0048</strain>
    </source>
</reference>
<feature type="domain" description="Phospholipid/glycerol acyltransferase" evidence="4">
    <location>
        <begin position="30"/>
        <end position="142"/>
    </location>
</feature>
<keyword evidence="6" id="KW-1185">Reference proteome</keyword>